<evidence type="ECO:0000256" key="2">
    <source>
        <dbReference type="ARBA" id="ARBA00009272"/>
    </source>
</evidence>
<keyword evidence="6" id="KW-0969">Cilium</keyword>
<sequence>MSTPTINPAMQAALNQMQDLAGQAAGAVPRAGGQNLDTTVGSGGFSEALQSSLERINQMQTDAGDKAKAFQAGEPGVSLHDTMITSQKASIAFEMGVQMRNRLVSAYKDVMNMQV</sequence>
<dbReference type="GeneID" id="99767551"/>
<dbReference type="InterPro" id="IPR001624">
    <property type="entry name" value="FliE"/>
</dbReference>
<evidence type="ECO:0000256" key="3">
    <source>
        <dbReference type="ARBA" id="ARBA00018024"/>
    </source>
</evidence>
<dbReference type="PANTHER" id="PTHR34653:SF1">
    <property type="entry name" value="FLAGELLAR HOOK-BASAL BODY COMPLEX PROTEIN FLIE"/>
    <property type="match status" value="1"/>
</dbReference>
<dbReference type="RefSeq" id="WP_142948113.1">
    <property type="nucleotide sequence ID" value="NZ_ARXR01000028.1"/>
</dbReference>
<dbReference type="Pfam" id="PF02049">
    <property type="entry name" value="FliE"/>
    <property type="match status" value="1"/>
</dbReference>
<gene>
    <name evidence="5" type="primary">fliE</name>
    <name evidence="6" type="ORF">ISO4_02643</name>
</gene>
<evidence type="ECO:0000313" key="6">
    <source>
        <dbReference type="EMBL" id="MBF5054041.1"/>
    </source>
</evidence>
<dbReference type="NCBIfam" id="TIGR00205">
    <property type="entry name" value="fliE"/>
    <property type="match status" value="1"/>
</dbReference>
<dbReference type="PANTHER" id="PTHR34653">
    <property type="match status" value="1"/>
</dbReference>
<evidence type="ECO:0000256" key="1">
    <source>
        <dbReference type="ARBA" id="ARBA00004117"/>
    </source>
</evidence>
<dbReference type="EMBL" id="ARXR01000028">
    <property type="protein sequence ID" value="MBF5054041.1"/>
    <property type="molecule type" value="Genomic_DNA"/>
</dbReference>
<keyword evidence="6" id="KW-0966">Cell projection</keyword>
<keyword evidence="7" id="KW-1185">Reference proteome</keyword>
<keyword evidence="6" id="KW-0282">Flagellum</keyword>
<evidence type="ECO:0000256" key="4">
    <source>
        <dbReference type="ARBA" id="ARBA00023143"/>
    </source>
</evidence>
<dbReference type="Proteomes" id="UP000644441">
    <property type="component" value="Unassembled WGS sequence"/>
</dbReference>
<dbReference type="PRINTS" id="PR01006">
    <property type="entry name" value="FLGHOOKFLIE"/>
</dbReference>
<proteinExistence type="inferred from homology"/>
<reference evidence="6 7" key="1">
    <citation type="submission" date="2012-09" db="EMBL/GenBank/DDBJ databases">
        <title>Genome Sequence of alkane-degrading Bacterium Alcanivorax venustensis ISO4.</title>
        <authorList>
            <person name="Lai Q."/>
            <person name="Shao Z."/>
        </authorList>
    </citation>
    <scope>NUCLEOTIDE SEQUENCE [LARGE SCALE GENOMIC DNA]</scope>
    <source>
        <strain evidence="6 7">ISO4</strain>
    </source>
</reference>
<accession>A0ABS0AIS5</accession>
<evidence type="ECO:0000313" key="7">
    <source>
        <dbReference type="Proteomes" id="UP000644441"/>
    </source>
</evidence>
<comment type="caution">
    <text evidence="6">The sequence shown here is derived from an EMBL/GenBank/DDBJ whole genome shotgun (WGS) entry which is preliminary data.</text>
</comment>
<keyword evidence="4 5" id="KW-0975">Bacterial flagellum</keyword>
<comment type="subcellular location">
    <subcellularLocation>
        <location evidence="1 5">Bacterial flagellum basal body</location>
    </subcellularLocation>
</comment>
<protein>
    <recommendedName>
        <fullName evidence="3 5">Flagellar hook-basal body complex protein FliE</fullName>
    </recommendedName>
</protein>
<organism evidence="6 7">
    <name type="scientific">Alloalcanivorax venustensis ISO4</name>
    <dbReference type="NCBI Taxonomy" id="1177184"/>
    <lineage>
        <taxon>Bacteria</taxon>
        <taxon>Pseudomonadati</taxon>
        <taxon>Pseudomonadota</taxon>
        <taxon>Gammaproteobacteria</taxon>
        <taxon>Oceanospirillales</taxon>
        <taxon>Alcanivoracaceae</taxon>
        <taxon>Alloalcanivorax</taxon>
    </lineage>
</organism>
<comment type="similarity">
    <text evidence="2 5">Belongs to the FliE family.</text>
</comment>
<evidence type="ECO:0000256" key="5">
    <source>
        <dbReference type="HAMAP-Rule" id="MF_00724"/>
    </source>
</evidence>
<name>A0ABS0AIS5_9GAMM</name>
<dbReference type="HAMAP" id="MF_00724">
    <property type="entry name" value="FliE"/>
    <property type="match status" value="1"/>
</dbReference>